<keyword evidence="2" id="KW-1185">Reference proteome</keyword>
<dbReference type="EMBL" id="BAAAMY010000004">
    <property type="protein sequence ID" value="GAA1914536.1"/>
    <property type="molecule type" value="Genomic_DNA"/>
</dbReference>
<dbReference type="Gene3D" id="2.30.110.10">
    <property type="entry name" value="Electron Transport, Fmn-binding Protein, Chain A"/>
    <property type="match status" value="1"/>
</dbReference>
<dbReference type="Pfam" id="PF12900">
    <property type="entry name" value="Pyridox_ox_2"/>
    <property type="match status" value="1"/>
</dbReference>
<organism evidence="1 2">
    <name type="scientific">Nocardioides lentus</name>
    <dbReference type="NCBI Taxonomy" id="338077"/>
    <lineage>
        <taxon>Bacteria</taxon>
        <taxon>Bacillati</taxon>
        <taxon>Actinomycetota</taxon>
        <taxon>Actinomycetes</taxon>
        <taxon>Propionibacteriales</taxon>
        <taxon>Nocardioidaceae</taxon>
        <taxon>Nocardioides</taxon>
    </lineage>
</organism>
<protein>
    <recommendedName>
        <fullName evidence="3">Pyridoxamine 5'-phosphate oxidase family protein</fullName>
    </recommendedName>
</protein>
<dbReference type="Proteomes" id="UP001501612">
    <property type="component" value="Unassembled WGS sequence"/>
</dbReference>
<reference evidence="2" key="1">
    <citation type="journal article" date="2019" name="Int. J. Syst. Evol. Microbiol.">
        <title>The Global Catalogue of Microorganisms (GCM) 10K type strain sequencing project: providing services to taxonomists for standard genome sequencing and annotation.</title>
        <authorList>
            <consortium name="The Broad Institute Genomics Platform"/>
            <consortium name="The Broad Institute Genome Sequencing Center for Infectious Disease"/>
            <person name="Wu L."/>
            <person name="Ma J."/>
        </authorList>
    </citation>
    <scope>NUCLEOTIDE SEQUENCE [LARGE SCALE GENOMIC DNA]</scope>
    <source>
        <strain evidence="2">JCM 14046</strain>
    </source>
</reference>
<evidence type="ECO:0008006" key="3">
    <source>
        <dbReference type="Google" id="ProtNLM"/>
    </source>
</evidence>
<comment type="caution">
    <text evidence="1">The sequence shown here is derived from an EMBL/GenBank/DDBJ whole genome shotgun (WGS) entry which is preliminary data.</text>
</comment>
<dbReference type="RefSeq" id="WP_344005721.1">
    <property type="nucleotide sequence ID" value="NZ_BAAAMY010000004.1"/>
</dbReference>
<dbReference type="InterPro" id="IPR012349">
    <property type="entry name" value="Split_barrel_FMN-bd"/>
</dbReference>
<dbReference type="SUPFAM" id="SSF50475">
    <property type="entry name" value="FMN-binding split barrel"/>
    <property type="match status" value="1"/>
</dbReference>
<dbReference type="InterPro" id="IPR024747">
    <property type="entry name" value="Pyridox_Oxase-rel"/>
</dbReference>
<evidence type="ECO:0000313" key="1">
    <source>
        <dbReference type="EMBL" id="GAA1914536.1"/>
    </source>
</evidence>
<name>A0ABP5AIF4_9ACTN</name>
<proteinExistence type="predicted"/>
<accession>A0ABP5AIF4</accession>
<evidence type="ECO:0000313" key="2">
    <source>
        <dbReference type="Proteomes" id="UP001501612"/>
    </source>
</evidence>
<gene>
    <name evidence="1" type="ORF">GCM10009737_14910</name>
</gene>
<sequence>MDRWTPRTRYEEISPERCWPLLESQQVGRLVWNGQEGLSVATMNYAVDDLTVLLRTLPYGTVARECDDRPVAFQVDHAEPTTRTGWSVLVRGRAFFDDEDEIPREAVDVWPDGSRVLRLRVVPRQVTGRRLVLVGADRRPALLA</sequence>